<organism evidence="1 2">
    <name type="scientific">Thauera sedimentorum</name>
    <dbReference type="NCBI Taxonomy" id="2767595"/>
    <lineage>
        <taxon>Bacteria</taxon>
        <taxon>Pseudomonadati</taxon>
        <taxon>Pseudomonadota</taxon>
        <taxon>Betaproteobacteria</taxon>
        <taxon>Rhodocyclales</taxon>
        <taxon>Zoogloeaceae</taxon>
        <taxon>Thauera</taxon>
    </lineage>
</organism>
<keyword evidence="2" id="KW-1185">Reference proteome</keyword>
<reference evidence="2" key="1">
    <citation type="submission" date="2023-07" db="EMBL/GenBank/DDBJ databases">
        <title>Thauera sp. CAU 1555 isolated from sand of Yaerae Beach.</title>
        <authorList>
            <person name="Kim W."/>
        </authorList>
    </citation>
    <scope>NUCLEOTIDE SEQUENCE [LARGE SCALE GENOMIC DNA]</scope>
    <source>
        <strain evidence="2">CAU 1555</strain>
    </source>
</reference>
<name>A0ABR9BBK8_9RHOO</name>
<gene>
    <name evidence="1" type="ORF">IFO67_12385</name>
</gene>
<sequence>MEAQATLSPIDTQRYAKCVEVSRRVRFDIDRDVIRGRQFDFGKKFLPDGLSRVADLPFLSPAEKRYFSQVQGRTYANTFGLVERFIGAKMLDVSRTYWLGDQIALEALVRFTDEEIKHQEMFRRLDAMAAEGMPAGYTYVPDPNEVAAAVLAASSWAVLGLTCHIEMFVLAHYHSSIDPDDQLSELWKDVFLHHAREESQHAILDEMEWVQEDARLTPAQRDQAVDDLIALVGAVDGILVAQAAADAQHFVATAGRGFTAEEAGRIHATLRRAYRWQYIVSGVQDPRFQKALGPMISEAQFARIGAALAPIVEDVNLVVH</sequence>
<dbReference type="Proteomes" id="UP000603602">
    <property type="component" value="Unassembled WGS sequence"/>
</dbReference>
<proteinExistence type="predicted"/>
<dbReference type="EMBL" id="JACYTO010000002">
    <property type="protein sequence ID" value="MBD8503685.1"/>
    <property type="molecule type" value="Genomic_DNA"/>
</dbReference>
<evidence type="ECO:0000313" key="1">
    <source>
        <dbReference type="EMBL" id="MBD8503685.1"/>
    </source>
</evidence>
<dbReference type="RefSeq" id="WP_187718500.1">
    <property type="nucleotide sequence ID" value="NZ_JACTAH010000002.1"/>
</dbReference>
<evidence type="ECO:0000313" key="2">
    <source>
        <dbReference type="Proteomes" id="UP000603602"/>
    </source>
</evidence>
<protein>
    <submittedName>
        <fullName evidence="1">Uncharacterized protein</fullName>
    </submittedName>
</protein>
<comment type="caution">
    <text evidence="1">The sequence shown here is derived from an EMBL/GenBank/DDBJ whole genome shotgun (WGS) entry which is preliminary data.</text>
</comment>
<accession>A0ABR9BBK8</accession>